<dbReference type="SUPFAM" id="SSF46785">
    <property type="entry name" value="Winged helix' DNA-binding domain"/>
    <property type="match status" value="1"/>
</dbReference>
<evidence type="ECO:0000256" key="5">
    <source>
        <dbReference type="ARBA" id="ARBA00023125"/>
    </source>
</evidence>
<dbReference type="Gene3D" id="1.10.10.10">
    <property type="entry name" value="Winged helix-like DNA-binding domain superfamily/Winged helix DNA-binding domain"/>
    <property type="match status" value="1"/>
</dbReference>
<dbReference type="CDD" id="cd00073">
    <property type="entry name" value="H15"/>
    <property type="match status" value="1"/>
</dbReference>
<dbReference type="Pfam" id="PF00538">
    <property type="entry name" value="Linker_histone"/>
    <property type="match status" value="1"/>
</dbReference>
<dbReference type="InterPro" id="IPR036390">
    <property type="entry name" value="WH_DNA-bd_sf"/>
</dbReference>
<comment type="subcellular location">
    <subcellularLocation>
        <location evidence="2">Chromosome</location>
    </subcellularLocation>
    <subcellularLocation>
        <location evidence="1 7">Nucleus</location>
    </subcellularLocation>
</comment>
<keyword evidence="5 7" id="KW-0238">DNA-binding</keyword>
<dbReference type="GO" id="GO:0000786">
    <property type="term" value="C:nucleosome"/>
    <property type="evidence" value="ECO:0007669"/>
    <property type="project" value="InterPro"/>
</dbReference>
<evidence type="ECO:0000313" key="10">
    <source>
        <dbReference type="EMBL" id="GFF27025.1"/>
    </source>
</evidence>
<evidence type="ECO:0000259" key="9">
    <source>
        <dbReference type="PROSITE" id="PS51504"/>
    </source>
</evidence>
<evidence type="ECO:0000256" key="4">
    <source>
        <dbReference type="ARBA" id="ARBA00022454"/>
    </source>
</evidence>
<evidence type="ECO:0000256" key="3">
    <source>
        <dbReference type="ARBA" id="ARBA00020833"/>
    </source>
</evidence>
<protein>
    <recommendedName>
        <fullName evidence="3">Histone H1</fullName>
    </recommendedName>
</protein>
<comment type="caution">
    <text evidence="10">The sequence shown here is derived from an EMBL/GenBank/DDBJ whole genome shotgun (WGS) entry which is preliminary data.</text>
</comment>
<evidence type="ECO:0000256" key="7">
    <source>
        <dbReference type="RuleBase" id="RU003894"/>
    </source>
</evidence>
<feature type="compositionally biased region" description="Polar residues" evidence="8">
    <location>
        <begin position="216"/>
        <end position="225"/>
    </location>
</feature>
<feature type="domain" description="H15" evidence="9">
    <location>
        <begin position="17"/>
        <end position="138"/>
    </location>
</feature>
<dbReference type="InterPro" id="IPR005819">
    <property type="entry name" value="H1/H5"/>
</dbReference>
<dbReference type="GO" id="GO:0030261">
    <property type="term" value="P:chromosome condensation"/>
    <property type="evidence" value="ECO:0007669"/>
    <property type="project" value="TreeGrafter"/>
</dbReference>
<dbReference type="InterPro" id="IPR005818">
    <property type="entry name" value="Histone_H1/H5_H15"/>
</dbReference>
<dbReference type="Proteomes" id="UP000465221">
    <property type="component" value="Unassembled WGS sequence"/>
</dbReference>
<keyword evidence="4 7" id="KW-0158">Chromosome</keyword>
<dbReference type="GO" id="GO:0003690">
    <property type="term" value="F:double-stranded DNA binding"/>
    <property type="evidence" value="ECO:0007669"/>
    <property type="project" value="TreeGrafter"/>
</dbReference>
<gene>
    <name evidence="10" type="ORF">IFM46972_01954</name>
</gene>
<evidence type="ECO:0000256" key="1">
    <source>
        <dbReference type="ARBA" id="ARBA00004123"/>
    </source>
</evidence>
<feature type="compositionally biased region" description="Low complexity" evidence="8">
    <location>
        <begin position="175"/>
        <end position="195"/>
    </location>
</feature>
<evidence type="ECO:0000313" key="11">
    <source>
        <dbReference type="Proteomes" id="UP000465221"/>
    </source>
</evidence>
<dbReference type="GO" id="GO:0005634">
    <property type="term" value="C:nucleus"/>
    <property type="evidence" value="ECO:0007669"/>
    <property type="project" value="UniProtKB-SubCell"/>
</dbReference>
<evidence type="ECO:0000256" key="8">
    <source>
        <dbReference type="SAM" id="MobiDB-lite"/>
    </source>
</evidence>
<name>A0A8H3N7C8_9EURO</name>
<keyword evidence="6 7" id="KW-0539">Nucleus</keyword>
<dbReference type="GO" id="GO:0006334">
    <property type="term" value="P:nucleosome assembly"/>
    <property type="evidence" value="ECO:0007669"/>
    <property type="project" value="InterPro"/>
</dbReference>
<accession>A0A8H3N7C8</accession>
<feature type="region of interest" description="Disordered" evidence="8">
    <location>
        <begin position="124"/>
        <end position="252"/>
    </location>
</feature>
<dbReference type="PANTHER" id="PTHR11467">
    <property type="entry name" value="HISTONE H1"/>
    <property type="match status" value="1"/>
</dbReference>
<dbReference type="GO" id="GO:0030527">
    <property type="term" value="F:structural constituent of chromatin"/>
    <property type="evidence" value="ECO:0007669"/>
    <property type="project" value="InterPro"/>
</dbReference>
<feature type="compositionally biased region" description="Basic and acidic residues" evidence="8">
    <location>
        <begin position="165"/>
        <end position="174"/>
    </location>
</feature>
<dbReference type="EMBL" id="BLKC01000009">
    <property type="protein sequence ID" value="GFF27025.1"/>
    <property type="molecule type" value="Genomic_DNA"/>
</dbReference>
<dbReference type="PRINTS" id="PR00624">
    <property type="entry name" value="HISTONEH5"/>
</dbReference>
<dbReference type="GO" id="GO:0045910">
    <property type="term" value="P:negative regulation of DNA recombination"/>
    <property type="evidence" value="ECO:0007669"/>
    <property type="project" value="TreeGrafter"/>
</dbReference>
<dbReference type="PROSITE" id="PS51504">
    <property type="entry name" value="H15"/>
    <property type="match status" value="1"/>
</dbReference>
<dbReference type="PANTHER" id="PTHR11467:SF36">
    <property type="entry name" value="HISTONE 24-RELATED"/>
    <property type="match status" value="1"/>
</dbReference>
<dbReference type="InterPro" id="IPR036388">
    <property type="entry name" value="WH-like_DNA-bd_sf"/>
</dbReference>
<dbReference type="SMART" id="SM00526">
    <property type="entry name" value="H15"/>
    <property type="match status" value="1"/>
</dbReference>
<dbReference type="GO" id="GO:0031492">
    <property type="term" value="F:nucleosomal DNA binding"/>
    <property type="evidence" value="ECO:0007669"/>
    <property type="project" value="TreeGrafter"/>
</dbReference>
<organism evidence="10 11">
    <name type="scientific">Aspergillus udagawae</name>
    <dbReference type="NCBI Taxonomy" id="91492"/>
    <lineage>
        <taxon>Eukaryota</taxon>
        <taxon>Fungi</taxon>
        <taxon>Dikarya</taxon>
        <taxon>Ascomycota</taxon>
        <taxon>Pezizomycotina</taxon>
        <taxon>Eurotiomycetes</taxon>
        <taxon>Eurotiomycetidae</taxon>
        <taxon>Eurotiales</taxon>
        <taxon>Aspergillaceae</taxon>
        <taxon>Aspergillus</taxon>
        <taxon>Aspergillus subgen. Fumigati</taxon>
    </lineage>
</organism>
<dbReference type="AlphaFoldDB" id="A0A8H3N7C8"/>
<sequence>MPPKKASTGATKKAAASHASYRDMIKDAILNLKERNGSSRQSIKKYVLANNKIAFASQAAFDSQFNKAIKAGVEKGEFTQPKGKSLSAAHLHLSCSQIISINPERLAASHWLRMFLLLNRNTDASQLPGPSGPVKLAKKEPAAKPAAKKATTTPKAAAPKKAAAKKTEKAEKPAAKATTKKAGTTTKKATGRPKANTAKPRKASTAAPAVVDQPKVLSTTKSGRVTKTTAKPAEKATKRKATTAKKAEKSEA</sequence>
<proteinExistence type="inferred from homology"/>
<comment type="similarity">
    <text evidence="7">Belongs to the histone H1/H5 family.</text>
</comment>
<feature type="compositionally biased region" description="Low complexity" evidence="8">
    <location>
        <begin position="143"/>
        <end position="161"/>
    </location>
</feature>
<reference evidence="10 11" key="1">
    <citation type="submission" date="2020-01" db="EMBL/GenBank/DDBJ databases">
        <title>Draft genome sequence of Aspergillus udagawae IFM 46972.</title>
        <authorList>
            <person name="Takahashi H."/>
            <person name="Yaguchi T."/>
        </authorList>
    </citation>
    <scope>NUCLEOTIDE SEQUENCE [LARGE SCALE GENOMIC DNA]</scope>
    <source>
        <strain evidence="10 11">IFM 46972</strain>
    </source>
</reference>
<evidence type="ECO:0000256" key="6">
    <source>
        <dbReference type="ARBA" id="ARBA00023242"/>
    </source>
</evidence>
<evidence type="ECO:0000256" key="2">
    <source>
        <dbReference type="ARBA" id="ARBA00004286"/>
    </source>
</evidence>